<dbReference type="Pfam" id="PF17396">
    <property type="entry name" value="DUF1611_N"/>
    <property type="match status" value="1"/>
</dbReference>
<evidence type="ECO:0000259" key="1">
    <source>
        <dbReference type="Pfam" id="PF07755"/>
    </source>
</evidence>
<dbReference type="PANTHER" id="PTHR40690:SF1">
    <property type="entry name" value="DUF1611 DOMAIN-CONTAINING PROTEIN"/>
    <property type="match status" value="1"/>
</dbReference>
<name>A0A5C5ZJ13_9BACT</name>
<evidence type="ECO:0000259" key="2">
    <source>
        <dbReference type="Pfam" id="PF17396"/>
    </source>
</evidence>
<dbReference type="InterPro" id="IPR035402">
    <property type="entry name" value="DgcN-like_N"/>
</dbReference>
<dbReference type="PANTHER" id="PTHR40690">
    <property type="entry name" value="GLL3100 PROTEIN"/>
    <property type="match status" value="1"/>
</dbReference>
<reference evidence="3 4" key="1">
    <citation type="submission" date="2019-02" db="EMBL/GenBank/DDBJ databases">
        <title>Deep-cultivation of Planctomycetes and their phenomic and genomic characterization uncovers novel biology.</title>
        <authorList>
            <person name="Wiegand S."/>
            <person name="Jogler M."/>
            <person name="Boedeker C."/>
            <person name="Pinto D."/>
            <person name="Vollmers J."/>
            <person name="Rivas-Marin E."/>
            <person name="Kohn T."/>
            <person name="Peeters S.H."/>
            <person name="Heuer A."/>
            <person name="Rast P."/>
            <person name="Oberbeckmann S."/>
            <person name="Bunk B."/>
            <person name="Jeske O."/>
            <person name="Meyerdierks A."/>
            <person name="Storesund J.E."/>
            <person name="Kallscheuer N."/>
            <person name="Luecker S."/>
            <person name="Lage O.M."/>
            <person name="Pohl T."/>
            <person name="Merkel B.J."/>
            <person name="Hornburger P."/>
            <person name="Mueller R.-W."/>
            <person name="Bruemmer F."/>
            <person name="Labrenz M."/>
            <person name="Spormann A.M."/>
            <person name="Op Den Camp H."/>
            <person name="Overmann J."/>
            <person name="Amann R."/>
            <person name="Jetten M.S.M."/>
            <person name="Mascher T."/>
            <person name="Medema M.H."/>
            <person name="Devos D.P."/>
            <person name="Kaster A.-K."/>
            <person name="Ovreas L."/>
            <person name="Rohde M."/>
            <person name="Galperin M.Y."/>
            <person name="Jogler C."/>
        </authorList>
    </citation>
    <scope>NUCLEOTIDE SEQUENCE [LARGE SCALE GENOMIC DNA]</scope>
    <source>
        <strain evidence="3 4">Mal64</strain>
    </source>
</reference>
<feature type="domain" description="D-glutamate N-acetyltransferase-like C-terminal" evidence="1">
    <location>
        <begin position="150"/>
        <end position="341"/>
    </location>
</feature>
<evidence type="ECO:0008006" key="5">
    <source>
        <dbReference type="Google" id="ProtNLM"/>
    </source>
</evidence>
<organism evidence="3 4">
    <name type="scientific">Pseudobythopirellula maris</name>
    <dbReference type="NCBI Taxonomy" id="2527991"/>
    <lineage>
        <taxon>Bacteria</taxon>
        <taxon>Pseudomonadati</taxon>
        <taxon>Planctomycetota</taxon>
        <taxon>Planctomycetia</taxon>
        <taxon>Pirellulales</taxon>
        <taxon>Lacipirellulaceae</taxon>
        <taxon>Pseudobythopirellula</taxon>
    </lineage>
</organism>
<dbReference type="Proteomes" id="UP000315440">
    <property type="component" value="Unassembled WGS sequence"/>
</dbReference>
<dbReference type="EMBL" id="SJPQ01000003">
    <property type="protein sequence ID" value="TWT87236.1"/>
    <property type="molecule type" value="Genomic_DNA"/>
</dbReference>
<dbReference type="InterPro" id="IPR027417">
    <property type="entry name" value="P-loop_NTPase"/>
</dbReference>
<evidence type="ECO:0000313" key="4">
    <source>
        <dbReference type="Proteomes" id="UP000315440"/>
    </source>
</evidence>
<sequence length="362" mass="38580">MSQNSTPVSKRRIVILTEGHTEPVPAKTATCILRYRGDEAVAVFDREQAGKTAGELLGVGGDTPIIGDLAQAEGADTLLVGIAPPGGRAPAEWKPILLDAIARGMKIVSGLHDFLGDDPELAEAAKKHGVEIHDVRKNNERDVASRQGVREDCLRVLTIGNDCSVGKMLTALEITNAMKRRGADAKFVATGQTGIMVEGDGVPIDCVVSDFLNGAVEKLVLGNQHHDTLIIEGQATITHPRYSCVSSGLVHGAMPHGMVLVYEMGRDTVMGMSPLQVPSLEDTIEAYERFAGLAMPSRVVAVAMNSRRFTDDEAQAERERVSERLGLPVADPIRHGCDDLVDAIERLRGEVIPAAATATATG</sequence>
<keyword evidence="4" id="KW-1185">Reference proteome</keyword>
<dbReference type="AlphaFoldDB" id="A0A5C5ZJ13"/>
<evidence type="ECO:0000313" key="3">
    <source>
        <dbReference type="EMBL" id="TWT87236.1"/>
    </source>
</evidence>
<feature type="domain" description="D-glutamate N-acetyltransferase-like N-terminal" evidence="2">
    <location>
        <begin position="46"/>
        <end position="137"/>
    </location>
</feature>
<dbReference type="OrthoDB" id="9778498at2"/>
<dbReference type="Gene3D" id="3.40.50.720">
    <property type="entry name" value="NAD(P)-binding Rossmann-like Domain"/>
    <property type="match status" value="1"/>
</dbReference>
<dbReference type="SUPFAM" id="SSF52540">
    <property type="entry name" value="P-loop containing nucleoside triphosphate hydrolases"/>
    <property type="match status" value="1"/>
</dbReference>
<protein>
    <recommendedName>
        <fullName evidence="5">DUF1611 domain-containing protein</fullName>
    </recommendedName>
</protein>
<dbReference type="PIRSF" id="PIRSF026760">
    <property type="entry name" value="UCP026760"/>
    <property type="match status" value="1"/>
</dbReference>
<gene>
    <name evidence="3" type="ORF">Mal64_27740</name>
</gene>
<dbReference type="Gene3D" id="3.40.50.300">
    <property type="entry name" value="P-loop containing nucleotide triphosphate hydrolases"/>
    <property type="match status" value="1"/>
</dbReference>
<dbReference type="InterPro" id="IPR011669">
    <property type="entry name" value="DgcN-like"/>
</dbReference>
<accession>A0A5C5ZJ13</accession>
<dbReference type="RefSeq" id="WP_146401204.1">
    <property type="nucleotide sequence ID" value="NZ_SJPQ01000003.1"/>
</dbReference>
<proteinExistence type="predicted"/>
<comment type="caution">
    <text evidence="3">The sequence shown here is derived from an EMBL/GenBank/DDBJ whole genome shotgun (WGS) entry which is preliminary data.</text>
</comment>
<dbReference type="Pfam" id="PF07755">
    <property type="entry name" value="DUF1611"/>
    <property type="match status" value="1"/>
</dbReference>
<dbReference type="InterPro" id="IPR035086">
    <property type="entry name" value="DgcN-like_C"/>
</dbReference>